<dbReference type="EMBL" id="PDOE01000006">
    <property type="protein sequence ID" value="RKL66555.1"/>
    <property type="molecule type" value="Genomic_DNA"/>
</dbReference>
<dbReference type="OrthoDB" id="2428268at2"/>
<dbReference type="RefSeq" id="WP_110935834.1">
    <property type="nucleotide sequence ID" value="NZ_KZ614146.1"/>
</dbReference>
<proteinExistence type="predicted"/>
<keyword evidence="1" id="KW-0472">Membrane</keyword>
<name>A0A3A9KFY2_9BACI</name>
<accession>A0A3A9KFY2</accession>
<feature type="transmembrane region" description="Helical" evidence="1">
    <location>
        <begin position="67"/>
        <end position="90"/>
    </location>
</feature>
<reference evidence="2 3" key="1">
    <citation type="submission" date="2017-10" db="EMBL/GenBank/DDBJ databases">
        <title>Bacillus sp. nov., a halophilic bacterium isolated from a Keqin Lake.</title>
        <authorList>
            <person name="Wang H."/>
        </authorList>
    </citation>
    <scope>NUCLEOTIDE SEQUENCE [LARGE SCALE GENOMIC DNA]</scope>
    <source>
        <strain evidence="2 3">KCTC 13187</strain>
    </source>
</reference>
<organism evidence="2 3">
    <name type="scientific">Salipaludibacillus neizhouensis</name>
    <dbReference type="NCBI Taxonomy" id="885475"/>
    <lineage>
        <taxon>Bacteria</taxon>
        <taxon>Bacillati</taxon>
        <taxon>Bacillota</taxon>
        <taxon>Bacilli</taxon>
        <taxon>Bacillales</taxon>
        <taxon>Bacillaceae</taxon>
    </lineage>
</organism>
<evidence type="ECO:0000313" key="3">
    <source>
        <dbReference type="Proteomes" id="UP000281498"/>
    </source>
</evidence>
<dbReference type="Proteomes" id="UP000281498">
    <property type="component" value="Unassembled WGS sequence"/>
</dbReference>
<evidence type="ECO:0000313" key="2">
    <source>
        <dbReference type="EMBL" id="RKL66555.1"/>
    </source>
</evidence>
<keyword evidence="3" id="KW-1185">Reference proteome</keyword>
<sequence>MRIVLESLRFIGIYFLLLTILGVITYLILSSFGLNAEKYSWTAIVSAFILIFVLYKKMGWGEGYNNPILCISLMLIIIFSLLIPDTNLFISMVSRLSY</sequence>
<feature type="transmembrane region" description="Helical" evidence="1">
    <location>
        <begin position="12"/>
        <end position="33"/>
    </location>
</feature>
<evidence type="ECO:0000256" key="1">
    <source>
        <dbReference type="SAM" id="Phobius"/>
    </source>
</evidence>
<dbReference type="AlphaFoldDB" id="A0A3A9KFY2"/>
<protein>
    <submittedName>
        <fullName evidence="2">Uncharacterized protein</fullName>
    </submittedName>
</protein>
<feature type="transmembrane region" description="Helical" evidence="1">
    <location>
        <begin position="39"/>
        <end position="55"/>
    </location>
</feature>
<gene>
    <name evidence="2" type="ORF">CR203_14800</name>
</gene>
<keyword evidence="1" id="KW-0812">Transmembrane</keyword>
<keyword evidence="1" id="KW-1133">Transmembrane helix</keyword>
<comment type="caution">
    <text evidence="2">The sequence shown here is derived from an EMBL/GenBank/DDBJ whole genome shotgun (WGS) entry which is preliminary data.</text>
</comment>